<feature type="transmembrane region" description="Helical" evidence="7">
    <location>
        <begin position="80"/>
        <end position="107"/>
    </location>
</feature>
<feature type="domain" description="ABC transmembrane type-1" evidence="8">
    <location>
        <begin position="352"/>
        <end position="540"/>
    </location>
</feature>
<evidence type="ECO:0000256" key="3">
    <source>
        <dbReference type="ARBA" id="ARBA00022475"/>
    </source>
</evidence>
<gene>
    <name evidence="9" type="ORF">MOS_722</name>
</gene>
<dbReference type="GO" id="GO:0055085">
    <property type="term" value="P:transmembrane transport"/>
    <property type="evidence" value="ECO:0007669"/>
    <property type="project" value="InterPro"/>
</dbReference>
<feature type="transmembrane region" description="Helical" evidence="7">
    <location>
        <begin position="527"/>
        <end position="547"/>
    </location>
</feature>
<feature type="transmembrane region" description="Helical" evidence="7">
    <location>
        <begin position="349"/>
        <end position="376"/>
    </location>
</feature>
<feature type="transmembrane region" description="Helical" evidence="7">
    <location>
        <begin position="396"/>
        <end position="428"/>
    </location>
</feature>
<dbReference type="PANTHER" id="PTHR30043:SF1">
    <property type="entry name" value="ABC TRANSPORT SYSTEM PERMEASE PROTEIN P69"/>
    <property type="match status" value="1"/>
</dbReference>
<feature type="transmembrane region" description="Helical" evidence="7">
    <location>
        <begin position="119"/>
        <end position="142"/>
    </location>
</feature>
<dbReference type="PANTHER" id="PTHR30043">
    <property type="entry name" value="PHOSPHONATES TRANSPORT SYSTEM PERMEASE PROTEIN"/>
    <property type="match status" value="1"/>
</dbReference>
<evidence type="ECO:0000313" key="9">
    <source>
        <dbReference type="EMBL" id="AFX74624.1"/>
    </source>
</evidence>
<dbReference type="EMBL" id="CP003914">
    <property type="protein sequence ID" value="AFX74624.1"/>
    <property type="molecule type" value="Genomic_DNA"/>
</dbReference>
<organism evidence="9 10">
    <name type="scientific">Mesomycoplasma hyorhinis SK76</name>
    <dbReference type="NCBI Taxonomy" id="1118964"/>
    <lineage>
        <taxon>Bacteria</taxon>
        <taxon>Bacillati</taxon>
        <taxon>Mycoplasmatota</taxon>
        <taxon>Mycoplasmoidales</taxon>
        <taxon>Metamycoplasmataceae</taxon>
        <taxon>Mesomycoplasma</taxon>
    </lineage>
</organism>
<evidence type="ECO:0000256" key="2">
    <source>
        <dbReference type="ARBA" id="ARBA00022448"/>
    </source>
</evidence>
<evidence type="ECO:0000256" key="4">
    <source>
        <dbReference type="ARBA" id="ARBA00022692"/>
    </source>
</evidence>
<dbReference type="SUPFAM" id="SSF161098">
    <property type="entry name" value="MetI-like"/>
    <property type="match status" value="2"/>
</dbReference>
<dbReference type="KEGG" id="mhs:MOS_722"/>
<accession>A0AAI8ANL8</accession>
<name>A0AAI8ANL8_MESHY</name>
<evidence type="ECO:0000256" key="5">
    <source>
        <dbReference type="ARBA" id="ARBA00022989"/>
    </source>
</evidence>
<feature type="transmembrane region" description="Helical" evidence="7">
    <location>
        <begin position="295"/>
        <end position="313"/>
    </location>
</feature>
<dbReference type="Gene3D" id="1.10.3720.10">
    <property type="entry name" value="MetI-like"/>
    <property type="match status" value="2"/>
</dbReference>
<dbReference type="InterPro" id="IPR000515">
    <property type="entry name" value="MetI-like"/>
</dbReference>
<evidence type="ECO:0000256" key="1">
    <source>
        <dbReference type="ARBA" id="ARBA00004651"/>
    </source>
</evidence>
<feature type="transmembrane region" description="Helical" evidence="7">
    <location>
        <begin position="20"/>
        <end position="42"/>
    </location>
</feature>
<keyword evidence="6 7" id="KW-0472">Membrane</keyword>
<evidence type="ECO:0000256" key="7">
    <source>
        <dbReference type="SAM" id="Phobius"/>
    </source>
</evidence>
<keyword evidence="2" id="KW-0813">Transport</keyword>
<evidence type="ECO:0000313" key="10">
    <source>
        <dbReference type="Proteomes" id="UP000009399"/>
    </source>
</evidence>
<evidence type="ECO:0000259" key="8">
    <source>
        <dbReference type="PROSITE" id="PS50928"/>
    </source>
</evidence>
<proteinExistence type="predicted"/>
<keyword evidence="4 7" id="KW-0812">Transmembrane</keyword>
<keyword evidence="5 7" id="KW-1133">Transmembrane helix</keyword>
<dbReference type="InterPro" id="IPR035906">
    <property type="entry name" value="MetI-like_sf"/>
</dbReference>
<dbReference type="Proteomes" id="UP000009399">
    <property type="component" value="Chromosome"/>
</dbReference>
<dbReference type="RefSeq" id="WP_015084307.1">
    <property type="nucleotide sequence ID" value="NC_019552.1"/>
</dbReference>
<dbReference type="GO" id="GO:0005886">
    <property type="term" value="C:plasma membrane"/>
    <property type="evidence" value="ECO:0007669"/>
    <property type="project" value="UniProtKB-SubCell"/>
</dbReference>
<protein>
    <recommendedName>
        <fullName evidence="8">ABC transmembrane type-1 domain-containing protein</fullName>
    </recommendedName>
</protein>
<feature type="transmembrane region" description="Helical" evidence="7">
    <location>
        <begin position="246"/>
        <end position="268"/>
    </location>
</feature>
<dbReference type="PROSITE" id="PS50928">
    <property type="entry name" value="ABC_TM1"/>
    <property type="match status" value="2"/>
</dbReference>
<feature type="transmembrane region" description="Helical" evidence="7">
    <location>
        <begin position="216"/>
        <end position="234"/>
    </location>
</feature>
<feature type="domain" description="ABC transmembrane type-1" evidence="8">
    <location>
        <begin position="83"/>
        <end position="265"/>
    </location>
</feature>
<feature type="transmembrane region" description="Helical" evidence="7">
    <location>
        <begin position="148"/>
        <end position="170"/>
    </location>
</feature>
<keyword evidence="3" id="KW-1003">Cell membrane</keyword>
<dbReference type="AlphaFoldDB" id="A0AAI8ANL8"/>
<evidence type="ECO:0000256" key="6">
    <source>
        <dbReference type="ARBA" id="ARBA00023136"/>
    </source>
</evidence>
<sequence>MIKENLFFEWVDKNNKKLKLKWKILILLLSLLLFIFSFYSLFQPINYGSTRIFTKNLKELFTFSNYSKKYPSWTLWQLSWYYMFLTIRYCALGTTLGFIFAFFTSFVSSNFQKYKFIRYIINIIIIFFKAFPISLFVYFFSIGFDKELAATLILFWFSWLWMHKYFLDFLNNLDKTNYKIMHMKTNENFASFRKTLFPYIVNKYFMFFVYSLESNIRWTTIINAAGVIGIGLLLNDARDFSLGWSVVGIPLLVILVTIIFFEFLTLFLNKVILNIKNINYQNTSFLWIKLNFRRIFKWFFVLFFVGLNIYSIIKISSFTLYPNYIKNFWNHFFSFQNEVFSHNKENNPFYWILILIYQCIVSITIIAIISLVFSILGNEKLNNVTQWIPLRFLNTLFRIIPTIIFIYLFSIFWIGTNIFLLVAVITALRKSTSLVKQLNESINSINWEIYKTLEIQGKSKFQRIIKFVFPSIKKDYLSFLLFYFENQVQTLILLGSVGGSLLGSKISIVGQAGERTENILELMTYSWISWVFIAIIQLLQFYFNLIVQNKKISQLYLIKNLNTYFIKIKVIFKNKFSSDQ</sequence>
<comment type="subcellular location">
    <subcellularLocation>
        <location evidence="1">Cell membrane</location>
        <topology evidence="1">Multi-pass membrane protein</topology>
    </subcellularLocation>
</comment>
<reference evidence="9 10" key="1">
    <citation type="journal article" date="2013" name="Genome Announc.">
        <title>Complete Genome Sequence of Mycoplasma hyorhinis Strain SK76.</title>
        <authorList>
            <person name="Goodison S."/>
            <person name="Urquidi V."/>
            <person name="Kumar D."/>
            <person name="Reyes L."/>
            <person name="Rosser C.J."/>
        </authorList>
    </citation>
    <scope>NUCLEOTIDE SEQUENCE [LARGE SCALE GENOMIC DNA]</scope>
    <source>
        <strain evidence="9 10">SK76</strain>
    </source>
</reference>